<dbReference type="EMBL" id="HG805951">
    <property type="protein sequence ID" value="CDW55386.1"/>
    <property type="molecule type" value="Genomic_DNA"/>
</dbReference>
<dbReference type="AlphaFoldDB" id="A0A077Z5G6"/>
<sequence>MISQVQVNKDQQTKQPALKFTTLLGQPLVTPTTSKPYGLGRCLHNVTIADARGSLP</sequence>
<reference evidence="1" key="2">
    <citation type="submission" date="2014-03" db="EMBL/GenBank/DDBJ databases">
        <title>The whipworm genome and dual-species transcriptomics of an intimate host-pathogen interaction.</title>
        <authorList>
            <person name="Foth B.J."/>
            <person name="Tsai I.J."/>
            <person name="Reid A.J."/>
            <person name="Bancroft A.J."/>
            <person name="Nichol S."/>
            <person name="Tracey A."/>
            <person name="Holroyd N."/>
            <person name="Cotton J.A."/>
            <person name="Stanley E.J."/>
            <person name="Zarowiecki M."/>
            <person name="Liu J.Z."/>
            <person name="Huckvale T."/>
            <person name="Cooper P.J."/>
            <person name="Grencis R.K."/>
            <person name="Berriman M."/>
        </authorList>
    </citation>
    <scope>NUCLEOTIDE SEQUENCE [LARGE SCALE GENOMIC DNA]</scope>
</reference>
<evidence type="ECO:0000313" key="1">
    <source>
        <dbReference type="EMBL" id="CDW55386.1"/>
    </source>
</evidence>
<gene>
    <name evidence="1" type="ORF">TTRE_0000365801</name>
</gene>
<accession>A0A077Z5G6</accession>
<protein>
    <submittedName>
        <fullName evidence="1">Uncharacterized protein</fullName>
    </submittedName>
</protein>
<evidence type="ECO:0000313" key="2">
    <source>
        <dbReference type="Proteomes" id="UP000030665"/>
    </source>
</evidence>
<keyword evidence="2" id="KW-1185">Reference proteome</keyword>
<proteinExistence type="predicted"/>
<reference evidence="1" key="1">
    <citation type="submission" date="2014-01" db="EMBL/GenBank/DDBJ databases">
        <authorList>
            <person name="Aslett M."/>
        </authorList>
    </citation>
    <scope>NUCLEOTIDE SEQUENCE</scope>
</reference>
<organism evidence="1 2">
    <name type="scientific">Trichuris trichiura</name>
    <name type="common">Whipworm</name>
    <name type="synonym">Trichocephalus trichiurus</name>
    <dbReference type="NCBI Taxonomy" id="36087"/>
    <lineage>
        <taxon>Eukaryota</taxon>
        <taxon>Metazoa</taxon>
        <taxon>Ecdysozoa</taxon>
        <taxon>Nematoda</taxon>
        <taxon>Enoplea</taxon>
        <taxon>Dorylaimia</taxon>
        <taxon>Trichinellida</taxon>
        <taxon>Trichuridae</taxon>
        <taxon>Trichuris</taxon>
    </lineage>
</organism>
<name>A0A077Z5G6_TRITR</name>
<dbReference type="Proteomes" id="UP000030665">
    <property type="component" value="Unassembled WGS sequence"/>
</dbReference>